<organism evidence="3">
    <name type="scientific">Planktothricoides raciborskii GIHE-MW2</name>
    <dbReference type="NCBI Taxonomy" id="2792601"/>
    <lineage>
        <taxon>Bacteria</taxon>
        <taxon>Bacillati</taxon>
        <taxon>Cyanobacteriota</taxon>
        <taxon>Cyanophyceae</taxon>
        <taxon>Oscillatoriophycideae</taxon>
        <taxon>Oscillatoriales</taxon>
        <taxon>Oscillatoriaceae</taxon>
        <taxon>Planktothricoides</taxon>
    </lineage>
</organism>
<dbReference type="InterPro" id="IPR045475">
    <property type="entry name" value="iSTAND"/>
</dbReference>
<feature type="domain" description="Effector-associated" evidence="1">
    <location>
        <begin position="9"/>
        <end position="168"/>
    </location>
</feature>
<dbReference type="RefSeq" id="WP_354635066.1">
    <property type="nucleotide sequence ID" value="NZ_CP159837.1"/>
</dbReference>
<sequence length="456" mass="53038">MSRKYGNHEITKGNVLKFVEAILALAYGEISIAEDKLENTFKIEWVGKDANQLSISGETWVVTSKRTGRKEKRELGTTKKDLWILMKAYWQDEKALRLPKNQDETPVNYQKWDKNKHAQAFQDIFSCLTDLGIFTDKRKPKDIEGRTGYWRFSIKLKYNQEAANKNQQLAVIKDLVDKEFGLIEESPPLPDEKNKPENTSEPPDLKLYKALLKLDYIKQQSLFDEFVKKHQIGACLIHGSAECCPQWLMTRLIDQVPNGGPNNWEKQISFSQKTQRFSIDSIAREISKAIGISSRAIPDIAQKICELWRSQTVILIFNDTHSLEETYLEEFLKKIWQPIADLAYKKGTTCDNYGLLLFLLDFDGCTNDWEIPCTQEITPEWHPRTLIKFKKIEPITRRELSCWLEQVLCDENLPAQPTVVEKILAGSEGKHREIMKKICKNYKIELEEQELKWLKY</sequence>
<dbReference type="InterPro" id="IPR045434">
    <property type="entry name" value="EAD4"/>
</dbReference>
<proteinExistence type="predicted"/>
<reference evidence="3" key="1">
    <citation type="submission" date="2024-07" db="EMBL/GenBank/DDBJ databases">
        <authorList>
            <person name="Kim Y.J."/>
            <person name="Jeong J.Y."/>
        </authorList>
    </citation>
    <scope>NUCLEOTIDE SEQUENCE</scope>
    <source>
        <strain evidence="3">GIHE-MW2</strain>
    </source>
</reference>
<gene>
    <name evidence="3" type="ORF">ABWT76_004796</name>
</gene>
<dbReference type="AlphaFoldDB" id="A0AAU8JBB2"/>
<dbReference type="Pfam" id="PF19995">
    <property type="entry name" value="iSTAND"/>
    <property type="match status" value="1"/>
</dbReference>
<name>A0AAU8JBB2_9CYAN</name>
<protein>
    <submittedName>
        <fullName evidence="3">Uncharacterized protein</fullName>
    </submittedName>
</protein>
<evidence type="ECO:0000259" key="1">
    <source>
        <dbReference type="Pfam" id="PF19959"/>
    </source>
</evidence>
<accession>A0AAU8JBB2</accession>
<dbReference type="Pfam" id="PF19959">
    <property type="entry name" value="EAD4"/>
    <property type="match status" value="1"/>
</dbReference>
<evidence type="ECO:0000313" key="3">
    <source>
        <dbReference type="EMBL" id="XCM36064.1"/>
    </source>
</evidence>
<evidence type="ECO:0000259" key="2">
    <source>
        <dbReference type="Pfam" id="PF19995"/>
    </source>
</evidence>
<feature type="domain" description="Inactive STAND" evidence="2">
    <location>
        <begin position="211"/>
        <end position="359"/>
    </location>
</feature>
<dbReference type="EMBL" id="CP159837">
    <property type="protein sequence ID" value="XCM36064.1"/>
    <property type="molecule type" value="Genomic_DNA"/>
</dbReference>